<dbReference type="KEGG" id="vg:77953297"/>
<evidence type="ECO:0000313" key="1">
    <source>
        <dbReference type="EMBL" id="QYN80120.1"/>
    </source>
</evidence>
<sequence>MSDFSYDYSVLVICEPDFLHTVIDKDAYVAKLNGFLTKRAGESNLRIISVSGRYGIPFDSLIDVDDRNKTAFIKSLDDHLNQFDEMVVIANFENDPYVSALGNCAGELSKTFTIYGYGTLSNEKS</sequence>
<dbReference type="Proteomes" id="UP000828443">
    <property type="component" value="Segment"/>
</dbReference>
<organism evidence="1 2">
    <name type="scientific">Kosakonia phage Kc263</name>
    <dbReference type="NCBI Taxonomy" id="2863194"/>
    <lineage>
        <taxon>Viruses</taxon>
        <taxon>Duplodnaviria</taxon>
        <taxon>Heunggongvirae</taxon>
        <taxon>Uroviricota</taxon>
        <taxon>Caudoviricetes</taxon>
        <taxon>Chimalliviridae</taxon>
        <taxon>Branisovskavirus</taxon>
        <taxon>Branisovskavirus Kc263</taxon>
    </lineage>
</organism>
<proteinExistence type="predicted"/>
<keyword evidence="2" id="KW-1185">Reference proteome</keyword>
<evidence type="ECO:0000313" key="2">
    <source>
        <dbReference type="Proteomes" id="UP000828443"/>
    </source>
</evidence>
<reference evidence="1" key="1">
    <citation type="journal article" date="2021" name="Viruses">
        <title>Novel Viruses That Lyse Plant and Human Strains of Kosakonia cowanii.</title>
        <authorList>
            <person name="Petrzik K."/>
            <person name="Brazdova S."/>
            <person name="Krawczyk K."/>
        </authorList>
    </citation>
    <scope>NUCLEOTIDE SEQUENCE</scope>
</reference>
<dbReference type="RefSeq" id="YP_010676932.1">
    <property type="nucleotide sequence ID" value="NC_071015.1"/>
</dbReference>
<protein>
    <submittedName>
        <fullName evidence="1">Uncharacterized protein</fullName>
    </submittedName>
</protein>
<accession>A0AAE8BEI8</accession>
<dbReference type="EMBL" id="MZ348422">
    <property type="protein sequence ID" value="QYN80120.1"/>
    <property type="molecule type" value="Genomic_DNA"/>
</dbReference>
<name>A0AAE8BEI8_9CAUD</name>
<dbReference type="GeneID" id="77953297"/>